<dbReference type="Gene3D" id="1.20.1600.10">
    <property type="entry name" value="Outer membrane efflux proteins (OEP)"/>
    <property type="match status" value="1"/>
</dbReference>
<evidence type="ECO:0000313" key="7">
    <source>
        <dbReference type="Proteomes" id="UP001597387"/>
    </source>
</evidence>
<keyword evidence="5" id="KW-0998">Cell outer membrane</keyword>
<reference evidence="7" key="1">
    <citation type="journal article" date="2019" name="Int. J. Syst. Evol. Microbiol.">
        <title>The Global Catalogue of Microorganisms (GCM) 10K type strain sequencing project: providing services to taxonomists for standard genome sequencing and annotation.</title>
        <authorList>
            <consortium name="The Broad Institute Genomics Platform"/>
            <consortium name="The Broad Institute Genome Sequencing Center for Infectious Disease"/>
            <person name="Wu L."/>
            <person name="Ma J."/>
        </authorList>
    </citation>
    <scope>NUCLEOTIDE SEQUENCE [LARGE SCALE GENOMIC DNA]</scope>
    <source>
        <strain evidence="7">KCTC 42217</strain>
    </source>
</reference>
<sequence>MGLPQILAEIESNNPSLKAYDSQVKSQEARLEGAGAWMAPMVGAGTFMTPYPRQMMSEEDKGAFMISAEQDIPNPAKIIAKRKYLETLAETYTLGKSERFNELRSRARQLYFDLLIASKRIKFQHEGRRIMQTMKRLAEIRYPYNQGRLNEVFRAEGRLAEAENMLIMTEGQIRTYKIALNALMNRPATAVLEIDTNYKVSFLPMAQLDSSYLAETRSDIRHMQHNIHSMQANINQMKQEAKPDFRLRFDHMSSYSAMMPKQFTVMGMLSIPIAPWSSKMYKSEIKSMNFEIEAMRQQKTAMLSEMLGMAKSMESELGSMEKQLDNYEKKIIPVLKKSLDVSMLSYQENKMDLAMVIDSWEALNMTRMNYTDALQRYYKMITEYEKSIER</sequence>
<protein>
    <submittedName>
        <fullName evidence="6">TolC family protein</fullName>
    </submittedName>
</protein>
<accession>A0ABW4ZJ65</accession>
<evidence type="ECO:0000256" key="5">
    <source>
        <dbReference type="ARBA" id="ARBA00023237"/>
    </source>
</evidence>
<dbReference type="PANTHER" id="PTHR30026:SF20">
    <property type="entry name" value="OUTER MEMBRANE PROTEIN TOLC"/>
    <property type="match status" value="1"/>
</dbReference>
<dbReference type="InterPro" id="IPR051906">
    <property type="entry name" value="TolC-like"/>
</dbReference>
<dbReference type="Proteomes" id="UP001597387">
    <property type="component" value="Unassembled WGS sequence"/>
</dbReference>
<evidence type="ECO:0000256" key="3">
    <source>
        <dbReference type="ARBA" id="ARBA00022692"/>
    </source>
</evidence>
<keyword evidence="4" id="KW-0472">Membrane</keyword>
<dbReference type="RefSeq" id="WP_255897869.1">
    <property type="nucleotide sequence ID" value="NZ_JAFMZO010000001.1"/>
</dbReference>
<evidence type="ECO:0000256" key="2">
    <source>
        <dbReference type="ARBA" id="ARBA00022452"/>
    </source>
</evidence>
<keyword evidence="7" id="KW-1185">Reference proteome</keyword>
<evidence type="ECO:0000313" key="6">
    <source>
        <dbReference type="EMBL" id="MFD2162090.1"/>
    </source>
</evidence>
<evidence type="ECO:0000256" key="4">
    <source>
        <dbReference type="ARBA" id="ARBA00023136"/>
    </source>
</evidence>
<gene>
    <name evidence="6" type="ORF">ACFSJU_06775</name>
</gene>
<comment type="subcellular location">
    <subcellularLocation>
        <location evidence="1">Cell outer membrane</location>
    </subcellularLocation>
</comment>
<dbReference type="PANTHER" id="PTHR30026">
    <property type="entry name" value="OUTER MEMBRANE PROTEIN TOLC"/>
    <property type="match status" value="1"/>
</dbReference>
<comment type="caution">
    <text evidence="6">The sequence shown here is derived from an EMBL/GenBank/DDBJ whole genome shotgun (WGS) entry which is preliminary data.</text>
</comment>
<keyword evidence="3" id="KW-0812">Transmembrane</keyword>
<organism evidence="6 7">
    <name type="scientific">Paradesertivirga mongoliensis</name>
    <dbReference type="NCBI Taxonomy" id="2100740"/>
    <lineage>
        <taxon>Bacteria</taxon>
        <taxon>Pseudomonadati</taxon>
        <taxon>Bacteroidota</taxon>
        <taxon>Sphingobacteriia</taxon>
        <taxon>Sphingobacteriales</taxon>
        <taxon>Sphingobacteriaceae</taxon>
        <taxon>Paradesertivirga</taxon>
    </lineage>
</organism>
<evidence type="ECO:0000256" key="1">
    <source>
        <dbReference type="ARBA" id="ARBA00004442"/>
    </source>
</evidence>
<dbReference type="EMBL" id="JBHUHZ010000001">
    <property type="protein sequence ID" value="MFD2162090.1"/>
    <property type="molecule type" value="Genomic_DNA"/>
</dbReference>
<dbReference type="SUPFAM" id="SSF56954">
    <property type="entry name" value="Outer membrane efflux proteins (OEP)"/>
    <property type="match status" value="1"/>
</dbReference>
<proteinExistence type="predicted"/>
<keyword evidence="2" id="KW-1134">Transmembrane beta strand</keyword>
<name>A0ABW4ZJ65_9SPHI</name>